<dbReference type="SMART" id="SM00822">
    <property type="entry name" value="PKS_KR"/>
    <property type="match status" value="1"/>
</dbReference>
<dbReference type="Gene3D" id="3.30.70.3290">
    <property type="match status" value="1"/>
</dbReference>
<dbReference type="InterPro" id="IPR057326">
    <property type="entry name" value="KR_dom"/>
</dbReference>
<feature type="domain" description="Carrier" evidence="6">
    <location>
        <begin position="957"/>
        <end position="1035"/>
    </location>
</feature>
<reference evidence="8 9" key="1">
    <citation type="submission" date="2020-07" db="EMBL/GenBank/DDBJ databases">
        <title>Halophilic bacteria isolated from french cheeses.</title>
        <authorList>
            <person name="Kothe C.I."/>
            <person name="Farah-Kraiem B."/>
            <person name="Renault P."/>
            <person name="Dridi B."/>
        </authorList>
    </citation>
    <scope>NUCLEOTIDE SEQUENCE [LARGE SCALE GENOMIC DNA]</scope>
    <source>
        <strain evidence="8 9">FME14</strain>
    </source>
</reference>
<keyword evidence="9" id="KW-1185">Reference proteome</keyword>
<evidence type="ECO:0000256" key="2">
    <source>
        <dbReference type="ARBA" id="ARBA00022450"/>
    </source>
</evidence>
<dbReference type="InterPro" id="IPR009081">
    <property type="entry name" value="PP-bd_ACP"/>
</dbReference>
<dbReference type="PROSITE" id="PS50075">
    <property type="entry name" value="CARRIER"/>
    <property type="match status" value="1"/>
</dbReference>
<dbReference type="RefSeq" id="WP_192540190.1">
    <property type="nucleotide sequence ID" value="NZ_RRZA01000001.1"/>
</dbReference>
<feature type="active site" description="Proton acceptor; for dehydratase activity" evidence="5">
    <location>
        <position position="166"/>
    </location>
</feature>
<dbReference type="InterPro" id="IPR020806">
    <property type="entry name" value="PKS_PP-bd"/>
</dbReference>
<dbReference type="InterPro" id="IPR049552">
    <property type="entry name" value="PKS_DH_N"/>
</dbReference>
<dbReference type="PROSITE" id="PS52019">
    <property type="entry name" value="PKS_MFAS_DH"/>
    <property type="match status" value="1"/>
</dbReference>
<proteinExistence type="inferred from homology"/>
<dbReference type="SMART" id="SM00826">
    <property type="entry name" value="PKS_DH"/>
    <property type="match status" value="1"/>
</dbReference>
<gene>
    <name evidence="8" type="ORF">EI167_00440</name>
</gene>
<dbReference type="Gene3D" id="1.10.1200.10">
    <property type="entry name" value="ACP-like"/>
    <property type="match status" value="1"/>
</dbReference>
<feature type="domain" description="PKS/mFAS DH" evidence="7">
    <location>
        <begin position="134"/>
        <end position="435"/>
    </location>
</feature>
<evidence type="ECO:0000259" key="6">
    <source>
        <dbReference type="PROSITE" id="PS50075"/>
    </source>
</evidence>
<dbReference type="InterPro" id="IPR006162">
    <property type="entry name" value="Ppantetheine_attach_site"/>
</dbReference>
<evidence type="ECO:0000256" key="4">
    <source>
        <dbReference type="ARBA" id="ARBA00022679"/>
    </source>
</evidence>
<feature type="active site" description="Proton donor; for dehydratase activity" evidence="5">
    <location>
        <position position="346"/>
    </location>
</feature>
<evidence type="ECO:0000313" key="9">
    <source>
        <dbReference type="Proteomes" id="UP000707245"/>
    </source>
</evidence>
<name>A0ABR9FG63_9GAMM</name>
<evidence type="ECO:0000256" key="1">
    <source>
        <dbReference type="ARBA" id="ARBA00006484"/>
    </source>
</evidence>
<evidence type="ECO:0000313" key="8">
    <source>
        <dbReference type="EMBL" id="MBE0455947.1"/>
    </source>
</evidence>
<dbReference type="InterPro" id="IPR042104">
    <property type="entry name" value="PKS_dehydratase_sf"/>
</dbReference>
<dbReference type="InterPro" id="IPR020807">
    <property type="entry name" value="PKS_DH"/>
</dbReference>
<keyword evidence="4" id="KW-0808">Transferase</keyword>
<dbReference type="SUPFAM" id="SSF52151">
    <property type="entry name" value="FabD/lysophospholipase-like"/>
    <property type="match status" value="1"/>
</dbReference>
<feature type="region of interest" description="C-terminal hotdog fold" evidence="5">
    <location>
        <begin position="280"/>
        <end position="435"/>
    </location>
</feature>
<dbReference type="InterPro" id="IPR036736">
    <property type="entry name" value="ACP-like_sf"/>
</dbReference>
<evidence type="ECO:0000256" key="3">
    <source>
        <dbReference type="ARBA" id="ARBA00022553"/>
    </source>
</evidence>
<dbReference type="Pfam" id="PF08659">
    <property type="entry name" value="KR"/>
    <property type="match status" value="1"/>
</dbReference>
<dbReference type="InterPro" id="IPR049900">
    <property type="entry name" value="PKS_mFAS_DH"/>
</dbReference>
<accession>A0ABR9FG63</accession>
<dbReference type="InterPro" id="IPR036291">
    <property type="entry name" value="NAD(P)-bd_dom_sf"/>
</dbReference>
<evidence type="ECO:0000256" key="5">
    <source>
        <dbReference type="PROSITE-ProRule" id="PRU01363"/>
    </source>
</evidence>
<keyword evidence="2" id="KW-0596">Phosphopantetheine</keyword>
<dbReference type="Pfam" id="PF21089">
    <property type="entry name" value="PKS_DH_N"/>
    <property type="match status" value="1"/>
</dbReference>
<dbReference type="InterPro" id="IPR016035">
    <property type="entry name" value="Acyl_Trfase/lysoPLipase"/>
</dbReference>
<dbReference type="PANTHER" id="PTHR43775">
    <property type="entry name" value="FATTY ACID SYNTHASE"/>
    <property type="match status" value="1"/>
</dbReference>
<dbReference type="SUPFAM" id="SSF47336">
    <property type="entry name" value="ACP-like"/>
    <property type="match status" value="1"/>
</dbReference>
<dbReference type="Pfam" id="PF00550">
    <property type="entry name" value="PP-binding"/>
    <property type="match status" value="1"/>
</dbReference>
<comment type="similarity">
    <text evidence="1">Belongs to the short-chain dehydrogenases/reductases (SDR) family.</text>
</comment>
<dbReference type="Gene3D" id="3.40.50.720">
    <property type="entry name" value="NAD(P)-binding Rossmann-like Domain"/>
    <property type="match status" value="1"/>
</dbReference>
<dbReference type="CDD" id="cd08955">
    <property type="entry name" value="KR_2_FAS_SDR_x"/>
    <property type="match status" value="1"/>
</dbReference>
<dbReference type="SUPFAM" id="SSF51735">
    <property type="entry name" value="NAD(P)-binding Rossmann-fold domains"/>
    <property type="match status" value="2"/>
</dbReference>
<organism evidence="8 9">
    <name type="scientific">Pseudoalteromonas prydzensis</name>
    <dbReference type="NCBI Taxonomy" id="182141"/>
    <lineage>
        <taxon>Bacteria</taxon>
        <taxon>Pseudomonadati</taxon>
        <taxon>Pseudomonadota</taxon>
        <taxon>Gammaproteobacteria</taxon>
        <taxon>Alteromonadales</taxon>
        <taxon>Pseudoalteromonadaceae</taxon>
        <taxon>Pseudoalteromonas</taxon>
    </lineage>
</organism>
<protein>
    <submittedName>
        <fullName evidence="8">SDR family oxidoreductase</fullName>
    </submittedName>
</protein>
<dbReference type="Gene3D" id="3.10.129.110">
    <property type="entry name" value="Polyketide synthase dehydratase"/>
    <property type="match status" value="1"/>
</dbReference>
<feature type="region of interest" description="N-terminal hotdog fold" evidence="5">
    <location>
        <begin position="134"/>
        <end position="265"/>
    </location>
</feature>
<dbReference type="PANTHER" id="PTHR43775:SF37">
    <property type="entry name" value="SI:DKEY-61P9.11"/>
    <property type="match status" value="1"/>
</dbReference>
<dbReference type="EMBL" id="RRZA01000001">
    <property type="protein sequence ID" value="MBE0455947.1"/>
    <property type="molecule type" value="Genomic_DNA"/>
</dbReference>
<dbReference type="SMART" id="SM01294">
    <property type="entry name" value="PKS_PP_betabranch"/>
    <property type="match status" value="1"/>
</dbReference>
<dbReference type="InterPro" id="IPR050091">
    <property type="entry name" value="PKS_NRPS_Biosynth_Enz"/>
</dbReference>
<dbReference type="InterPro" id="IPR049551">
    <property type="entry name" value="PKS_DH_C"/>
</dbReference>
<comment type="caution">
    <text evidence="8">The sequence shown here is derived from an EMBL/GenBank/DDBJ whole genome shotgun (WGS) entry which is preliminary data.</text>
</comment>
<evidence type="ECO:0000259" key="7">
    <source>
        <dbReference type="PROSITE" id="PS52019"/>
    </source>
</evidence>
<dbReference type="InterPro" id="IPR013968">
    <property type="entry name" value="PKS_KR"/>
</dbReference>
<dbReference type="PROSITE" id="PS00012">
    <property type="entry name" value="PHOSPHOPANTETHEINE"/>
    <property type="match status" value="1"/>
</dbReference>
<dbReference type="SMART" id="SM00823">
    <property type="entry name" value="PKS_PP"/>
    <property type="match status" value="1"/>
</dbReference>
<keyword evidence="3" id="KW-0597">Phosphoprotein</keyword>
<dbReference type="Proteomes" id="UP000707245">
    <property type="component" value="Unassembled WGS sequence"/>
</dbReference>
<dbReference type="Pfam" id="PF14765">
    <property type="entry name" value="PS-DH"/>
    <property type="match status" value="1"/>
</dbReference>
<sequence length="1054" mass="116659">MLTEELLSPDYWVRHVRQPVRFSSGIETLQTHGVSAFLEIGPKPILLSMAEQLLVNDVDHIYLPSLREALDDWQPLLESLGRWHIHGGEVDWQRFDEGYGRSKVSLPLYPFQRQRYWMPPLSTVTDIIQDSSVHPLLGQQLQLADTDKIRFANNMGAKTVPWLVSHHVFGSAVLPATGYLEMAFSAGMACQDMQNPKSSSLILQDISFEQALILSEHDTSSLQLVMSKVGATSDEGQNFQIFSQDEHSQWISHVRGTLVARQANSQPQPINLEQLLSECLGVLSVTELYALWKARGLHFGSDFQALEQVQQGEGLAIGKVTLPESLLGGDTSLDTQGRRIHPAMLDLCLQVMFVNMFDPADKTDKVWLPVSMKKVQVYGAANNTLWSVVKVVDTAEVSLDTQSLTLNILVCDDAGKVVASIEGLTAVRIAGKTLRSHFGKEIEDFYELNWVPSSEPAIQEQKTGTGHWLVFADRSGEGEALAASLQQQGDSCTLVYNQSASNDENVKGDYSTLNCREIYHIDPNKLSDFEQLFEQLNESKREPLKGVVHLWSLDVLQVPELTLEALSQAQKLICGSVLHLLRTFSDLQHAKLWLVTRHAVNLSGEISELAVCQAPLWGLAKVISQEYPKFWGGIIDGPSQCDLLREITVFASCDKTEDHIAYQDDRRYVARMQKSPTLPQQGKVELSADKSYLITGGLGKLGLHLARWLVEKGACNIALVGRSTPSDYAQAEIAKLQHLGANILVIKADVANPADVSRVFHQINLDMPTLKGIIHAAGVIDRKALHHQSWSQFSQGMAAKVEGSWNLHHHTQSLPLDFFVLFSSSAAHLGGLNMASYAAGNAFIDALAQYRYQQGLTALSINWSFWADGGMSDSIEAEDSLSKFMMSTDHGLSTLESLLSNPQQGRAFVFPGGLATFLADFYPGEIPAFLLELDQKDSQDASAMTIKHQLEQASWRHHDEILERFIREKLGSVLKLSPAQIDSQQPLNSMGLDSLMTVGLGNHIRSELGVDIAITTLMGDGTTLLDLLAELNPLHDRNSKPQDALKEGEKEFKI</sequence>
<dbReference type="Gene3D" id="3.40.366.10">
    <property type="entry name" value="Malonyl-Coenzyme A Acyl Carrier Protein, domain 2"/>
    <property type="match status" value="1"/>
</dbReference>
<dbReference type="InterPro" id="IPR001227">
    <property type="entry name" value="Ac_transferase_dom_sf"/>
</dbReference>